<feature type="transmembrane region" description="Helical" evidence="10">
    <location>
        <begin position="526"/>
        <end position="545"/>
    </location>
</feature>
<evidence type="ECO:0000256" key="4">
    <source>
        <dbReference type="ARBA" id="ARBA00022692"/>
    </source>
</evidence>
<evidence type="ECO:0000256" key="8">
    <source>
        <dbReference type="PROSITE-ProRule" id="PRU00581"/>
    </source>
</evidence>
<keyword evidence="6 10" id="KW-1133">Transmembrane helix</keyword>
<evidence type="ECO:0000313" key="12">
    <source>
        <dbReference type="EMBL" id="RLU26925.1"/>
    </source>
</evidence>
<dbReference type="GO" id="GO:0045504">
    <property type="term" value="F:dynein heavy chain binding"/>
    <property type="evidence" value="ECO:0007669"/>
    <property type="project" value="TreeGrafter"/>
</dbReference>
<dbReference type="InterPro" id="IPR036322">
    <property type="entry name" value="WD40_repeat_dom_sf"/>
</dbReference>
<reference evidence="12 13" key="1">
    <citation type="journal article" date="2018" name="Genome Res.">
        <title>The genomic architecture and molecular evolution of ant odorant receptors.</title>
        <authorList>
            <person name="McKenzie S.K."/>
            <person name="Kronauer D.J.C."/>
        </authorList>
    </citation>
    <scope>NUCLEOTIDE SEQUENCE [LARGE SCALE GENOMIC DNA]</scope>
    <source>
        <strain evidence="12">Clonal line C1</strain>
    </source>
</reference>
<protein>
    <recommendedName>
        <fullName evidence="11">MARVEL domain-containing protein</fullName>
    </recommendedName>
</protein>
<dbReference type="GO" id="GO:0036159">
    <property type="term" value="P:inner dynein arm assembly"/>
    <property type="evidence" value="ECO:0007669"/>
    <property type="project" value="TreeGrafter"/>
</dbReference>
<dbReference type="GO" id="GO:0036156">
    <property type="term" value="C:inner dynein arm"/>
    <property type="evidence" value="ECO:0007669"/>
    <property type="project" value="TreeGrafter"/>
</dbReference>
<feature type="transmembrane region" description="Helical" evidence="10">
    <location>
        <begin position="551"/>
        <end position="571"/>
    </location>
</feature>
<comment type="subcellular location">
    <subcellularLocation>
        <location evidence="1">Membrane</location>
        <topology evidence="1">Multi-pass membrane protein</topology>
    </subcellularLocation>
</comment>
<evidence type="ECO:0000256" key="10">
    <source>
        <dbReference type="SAM" id="Phobius"/>
    </source>
</evidence>
<evidence type="ECO:0000256" key="3">
    <source>
        <dbReference type="ARBA" id="ARBA00022574"/>
    </source>
</evidence>
<keyword evidence="9" id="KW-0175">Coiled coil</keyword>
<keyword evidence="2" id="KW-0963">Cytoplasm</keyword>
<feature type="transmembrane region" description="Helical" evidence="10">
    <location>
        <begin position="583"/>
        <end position="607"/>
    </location>
</feature>
<dbReference type="GO" id="GO:0016020">
    <property type="term" value="C:membrane"/>
    <property type="evidence" value="ECO:0007669"/>
    <property type="project" value="UniProtKB-SubCell"/>
</dbReference>
<dbReference type="SUPFAM" id="SSF50978">
    <property type="entry name" value="WD40 repeat-like"/>
    <property type="match status" value="1"/>
</dbReference>
<evidence type="ECO:0000256" key="9">
    <source>
        <dbReference type="SAM" id="Coils"/>
    </source>
</evidence>
<dbReference type="InterPro" id="IPR015943">
    <property type="entry name" value="WD40/YVTN_repeat-like_dom_sf"/>
</dbReference>
<keyword evidence="4 8" id="KW-0812">Transmembrane</keyword>
<dbReference type="EMBL" id="QOIP01000001">
    <property type="protein sequence ID" value="RLU26925.1"/>
    <property type="molecule type" value="Genomic_DNA"/>
</dbReference>
<gene>
    <name evidence="12" type="ORF">DMN91_000724</name>
</gene>
<feature type="domain" description="MARVEL" evidence="11">
    <location>
        <begin position="517"/>
        <end position="644"/>
    </location>
</feature>
<comment type="caution">
    <text evidence="12">The sequence shown here is derived from an EMBL/GenBank/DDBJ whole genome shotgun (WGS) entry which is preliminary data.</text>
</comment>
<dbReference type="PANTHER" id="PTHR12442">
    <property type="entry name" value="DYNEIN INTERMEDIATE CHAIN"/>
    <property type="match status" value="1"/>
</dbReference>
<evidence type="ECO:0000256" key="5">
    <source>
        <dbReference type="ARBA" id="ARBA00022737"/>
    </source>
</evidence>
<evidence type="ECO:0000256" key="7">
    <source>
        <dbReference type="ARBA" id="ARBA00023136"/>
    </source>
</evidence>
<evidence type="ECO:0000256" key="6">
    <source>
        <dbReference type="ARBA" id="ARBA00022989"/>
    </source>
</evidence>
<dbReference type="Pfam" id="PF01284">
    <property type="entry name" value="MARVEL"/>
    <property type="match status" value="1"/>
</dbReference>
<dbReference type="PROSITE" id="PS51225">
    <property type="entry name" value="MARVEL"/>
    <property type="match status" value="1"/>
</dbReference>
<dbReference type="InterPro" id="IPR050687">
    <property type="entry name" value="Dynein_IC"/>
</dbReference>
<evidence type="ECO:0000256" key="1">
    <source>
        <dbReference type="ARBA" id="ARBA00004141"/>
    </source>
</evidence>
<keyword evidence="7 8" id="KW-0472">Membrane</keyword>
<evidence type="ECO:0000256" key="2">
    <source>
        <dbReference type="ARBA" id="ARBA00022490"/>
    </source>
</evidence>
<evidence type="ECO:0000259" key="11">
    <source>
        <dbReference type="PROSITE" id="PS51225"/>
    </source>
</evidence>
<dbReference type="GO" id="GO:0060294">
    <property type="term" value="P:cilium movement involved in cell motility"/>
    <property type="evidence" value="ECO:0007669"/>
    <property type="project" value="TreeGrafter"/>
</dbReference>
<dbReference type="GO" id="GO:0045503">
    <property type="term" value="F:dynein light chain binding"/>
    <property type="evidence" value="ECO:0007669"/>
    <property type="project" value="TreeGrafter"/>
</dbReference>
<organism evidence="12 13">
    <name type="scientific">Ooceraea biroi</name>
    <name type="common">Clonal raider ant</name>
    <name type="synonym">Cerapachys biroi</name>
    <dbReference type="NCBI Taxonomy" id="2015173"/>
    <lineage>
        <taxon>Eukaryota</taxon>
        <taxon>Metazoa</taxon>
        <taxon>Ecdysozoa</taxon>
        <taxon>Arthropoda</taxon>
        <taxon>Hexapoda</taxon>
        <taxon>Insecta</taxon>
        <taxon>Pterygota</taxon>
        <taxon>Neoptera</taxon>
        <taxon>Endopterygota</taxon>
        <taxon>Hymenoptera</taxon>
        <taxon>Apocrita</taxon>
        <taxon>Aculeata</taxon>
        <taxon>Formicoidea</taxon>
        <taxon>Formicidae</taxon>
        <taxon>Dorylinae</taxon>
        <taxon>Ooceraea</taxon>
    </lineage>
</organism>
<dbReference type="Proteomes" id="UP000279307">
    <property type="component" value="Chromosome 1"/>
</dbReference>
<sequence>MEDRDIDRTDKPDSQTRDTVPVVSAIIVSGRDHSHEQLIRRIQWLPDNYRIEPSGKLTKLSTSSSCQFMTISEDGIVAIWDLLKYSITSQLKSSDCKGFDDTFRPTYRLDLRPTRDSFFTPLYLCLPSVSVFQEGDRHHGELDSTEGDHTRRLWISTAQGHFSCCSWEGQVLDVETSGLEQCKVLDGFFAHDGPVIGIFRSPHLEDVLLTVGGHLFAIWKDDFLDMPLFRRKSNCIYTACCWSNRPGVFVMGTGQGDLEVWDIRRRANEPVFTRTISRKPITVLSLQDSCKNGLKLIGAGDCSSIFHIFEESMDFDDTVERMDWFEEYVWREVRRKKMFLAWQKDFLQTDPQAIARRQAREEEERKSKLEMTRQKLQKEHEERLKMEAEEKARQVVKPKDVKWKLRQQKRMEEALLEKKRFVPRELEEKRQPLVSLAEERNIKMTKARNEAALQDNYFDNFVSVQLPEYINLLEESESPKEDTEREETEPNEEEVQEYLQKFYEFREELQKMLAEKSYVPEFNLKTFMKIVLGIICMACASPAYIGATHWFLFVAVTAFIATLIWCIVYFLSLREVLKVPINWILTELLNTTIAAVLYMIAFIAQLSAWTAYRGSSSNIAAGIFGIFNTIAYAAGAYFLYIEWKGTNTQ</sequence>
<dbReference type="Gene3D" id="2.130.10.10">
    <property type="entry name" value="YVTN repeat-like/Quinoprotein amine dehydrogenase"/>
    <property type="match status" value="1"/>
</dbReference>
<dbReference type="PANTHER" id="PTHR12442:SF5">
    <property type="entry name" value="DYNEIN AXONEMAL INTERMEDIATE CHAIN 3"/>
    <property type="match status" value="1"/>
</dbReference>
<keyword evidence="3" id="KW-0853">WD repeat</keyword>
<feature type="transmembrane region" description="Helical" evidence="10">
    <location>
        <begin position="619"/>
        <end position="640"/>
    </location>
</feature>
<dbReference type="OrthoDB" id="6619788at2759"/>
<proteinExistence type="predicted"/>
<dbReference type="AlphaFoldDB" id="A0A3L8E3F4"/>
<name>A0A3L8E3F4_OOCBI</name>
<feature type="coiled-coil region" evidence="9">
    <location>
        <begin position="352"/>
        <end position="391"/>
    </location>
</feature>
<accession>A0A3L8E3F4</accession>
<dbReference type="InterPro" id="IPR008253">
    <property type="entry name" value="Marvel"/>
</dbReference>
<keyword evidence="5" id="KW-0677">Repeat</keyword>
<evidence type="ECO:0000313" key="13">
    <source>
        <dbReference type="Proteomes" id="UP000279307"/>
    </source>
</evidence>